<evidence type="ECO:0000256" key="2">
    <source>
        <dbReference type="ARBA" id="ARBA00022679"/>
    </source>
</evidence>
<dbReference type="GO" id="GO:0032259">
    <property type="term" value="P:methylation"/>
    <property type="evidence" value="ECO:0007669"/>
    <property type="project" value="UniProtKB-KW"/>
</dbReference>
<dbReference type="Pfam" id="PF01596">
    <property type="entry name" value="Methyltransf_3"/>
    <property type="match status" value="1"/>
</dbReference>
<dbReference type="EMBL" id="JBAMIC010000011">
    <property type="protein sequence ID" value="KAK7099941.1"/>
    <property type="molecule type" value="Genomic_DNA"/>
</dbReference>
<proteinExistence type="inferred from homology"/>
<keyword evidence="3" id="KW-0949">S-adenosyl-L-methionine</keyword>
<dbReference type="InterPro" id="IPR002935">
    <property type="entry name" value="SAM_O-MeTrfase"/>
</dbReference>
<name>A0AAN9B618_9CAEN</name>
<keyword evidence="1" id="KW-0489">Methyltransferase</keyword>
<comment type="similarity">
    <text evidence="4">Belongs to the class I-like SAM-binding methyltransferase superfamily. Cation-dependent O-methyltransferase family.</text>
</comment>
<dbReference type="PANTHER" id="PTHR10509:SF14">
    <property type="entry name" value="CAFFEOYL-COA O-METHYLTRANSFERASE 3-RELATED"/>
    <property type="match status" value="1"/>
</dbReference>
<accession>A0AAN9B618</accession>
<keyword evidence="6" id="KW-1185">Reference proteome</keyword>
<dbReference type="CDD" id="cd02440">
    <property type="entry name" value="AdoMet_MTases"/>
    <property type="match status" value="1"/>
</dbReference>
<dbReference type="Proteomes" id="UP001374579">
    <property type="component" value="Unassembled WGS sequence"/>
</dbReference>
<dbReference type="AlphaFoldDB" id="A0AAN9B618"/>
<dbReference type="Gene3D" id="3.40.50.150">
    <property type="entry name" value="Vaccinia Virus protein VP39"/>
    <property type="match status" value="1"/>
</dbReference>
<reference evidence="5 6" key="1">
    <citation type="submission" date="2024-02" db="EMBL/GenBank/DDBJ databases">
        <title>Chromosome-scale genome assembly of the rough periwinkle Littorina saxatilis.</title>
        <authorList>
            <person name="De Jode A."/>
            <person name="Faria R."/>
            <person name="Formenti G."/>
            <person name="Sims Y."/>
            <person name="Smith T.P."/>
            <person name="Tracey A."/>
            <person name="Wood J.M.D."/>
            <person name="Zagrodzka Z.B."/>
            <person name="Johannesson K."/>
            <person name="Butlin R.K."/>
            <person name="Leder E.H."/>
        </authorList>
    </citation>
    <scope>NUCLEOTIDE SEQUENCE [LARGE SCALE GENOMIC DNA]</scope>
    <source>
        <strain evidence="5">Snail1</strain>
        <tissue evidence="5">Muscle</tissue>
    </source>
</reference>
<gene>
    <name evidence="5" type="ORF">V1264_022965</name>
</gene>
<organism evidence="5 6">
    <name type="scientific">Littorina saxatilis</name>
    <dbReference type="NCBI Taxonomy" id="31220"/>
    <lineage>
        <taxon>Eukaryota</taxon>
        <taxon>Metazoa</taxon>
        <taxon>Spiralia</taxon>
        <taxon>Lophotrochozoa</taxon>
        <taxon>Mollusca</taxon>
        <taxon>Gastropoda</taxon>
        <taxon>Caenogastropoda</taxon>
        <taxon>Littorinimorpha</taxon>
        <taxon>Littorinoidea</taxon>
        <taxon>Littorinidae</taxon>
        <taxon>Littorina</taxon>
    </lineage>
</organism>
<dbReference type="PROSITE" id="PS51682">
    <property type="entry name" value="SAM_OMT_I"/>
    <property type="match status" value="1"/>
</dbReference>
<evidence type="ECO:0000256" key="3">
    <source>
        <dbReference type="ARBA" id="ARBA00022691"/>
    </source>
</evidence>
<evidence type="ECO:0000313" key="6">
    <source>
        <dbReference type="Proteomes" id="UP001374579"/>
    </source>
</evidence>
<evidence type="ECO:0000256" key="4">
    <source>
        <dbReference type="ARBA" id="ARBA00023453"/>
    </source>
</evidence>
<protein>
    <recommendedName>
        <fullName evidence="7">Caffeoyl-CoA O-methyltransferase</fullName>
    </recommendedName>
</protein>
<dbReference type="GO" id="GO:0008757">
    <property type="term" value="F:S-adenosylmethionine-dependent methyltransferase activity"/>
    <property type="evidence" value="ECO:0007669"/>
    <property type="project" value="TreeGrafter"/>
</dbReference>
<evidence type="ECO:0000313" key="5">
    <source>
        <dbReference type="EMBL" id="KAK7099941.1"/>
    </source>
</evidence>
<sequence>MSGDSTHKHYDPTVNQVRRVLERAIATNADPEVIEGLKTALRYTDMREDYSVQCTSRESDACRKIAEATLSHPWSDLKKQGKTIWDLTPRMLSGSLEGQFLKSLVSGQRARRVLDVGMYTGYSALSMAEALPAGGQVVTLDMDPYLLKYNQPFFDASPHGSKITIKIGRAMDMMKEMAKEGQKFDFIFLDADKSEYIDYLKLGFDEGLLAENGTIAVDNAFRDGTNYLPSDGLPDVSRLFGEYVTQDKRLHKVLVPIRDGVMLIRRLCEVDRDLSR</sequence>
<comment type="caution">
    <text evidence="5">The sequence shown here is derived from an EMBL/GenBank/DDBJ whole genome shotgun (WGS) entry which is preliminary data.</text>
</comment>
<dbReference type="InterPro" id="IPR029063">
    <property type="entry name" value="SAM-dependent_MTases_sf"/>
</dbReference>
<keyword evidence="2" id="KW-0808">Transferase</keyword>
<dbReference type="GO" id="GO:0008171">
    <property type="term" value="F:O-methyltransferase activity"/>
    <property type="evidence" value="ECO:0007669"/>
    <property type="project" value="InterPro"/>
</dbReference>
<evidence type="ECO:0008006" key="7">
    <source>
        <dbReference type="Google" id="ProtNLM"/>
    </source>
</evidence>
<dbReference type="SUPFAM" id="SSF53335">
    <property type="entry name" value="S-adenosyl-L-methionine-dependent methyltransferases"/>
    <property type="match status" value="1"/>
</dbReference>
<dbReference type="PANTHER" id="PTHR10509">
    <property type="entry name" value="O-METHYLTRANSFERASE-RELATED"/>
    <property type="match status" value="1"/>
</dbReference>
<evidence type="ECO:0000256" key="1">
    <source>
        <dbReference type="ARBA" id="ARBA00022603"/>
    </source>
</evidence>
<dbReference type="InterPro" id="IPR050362">
    <property type="entry name" value="Cation-dep_OMT"/>
</dbReference>